<comment type="caution">
    <text evidence="1">The sequence shown here is derived from an EMBL/GenBank/DDBJ whole genome shotgun (WGS) entry which is preliminary data.</text>
</comment>
<gene>
    <name evidence="1" type="ORF">QEZ41_05455</name>
</gene>
<evidence type="ECO:0000313" key="2">
    <source>
        <dbReference type="Proteomes" id="UP001241056"/>
    </source>
</evidence>
<name>A0ABT7SNF3_9GAMM</name>
<dbReference type="Proteomes" id="UP001241056">
    <property type="component" value="Unassembled WGS sequence"/>
</dbReference>
<dbReference type="InterPro" id="IPR007922">
    <property type="entry name" value="DciA-like"/>
</dbReference>
<organism evidence="1 2">
    <name type="scientific">Thiopseudomonas acetoxidans</name>
    <dbReference type="NCBI Taxonomy" id="3041622"/>
    <lineage>
        <taxon>Bacteria</taxon>
        <taxon>Pseudomonadati</taxon>
        <taxon>Pseudomonadota</taxon>
        <taxon>Gammaproteobacteria</taxon>
        <taxon>Pseudomonadales</taxon>
        <taxon>Pseudomonadaceae</taxon>
        <taxon>Thiopseudomonas</taxon>
    </lineage>
</organism>
<proteinExistence type="predicted"/>
<keyword evidence="2" id="KW-1185">Reference proteome</keyword>
<sequence>MSYKLNQLKHTAAILNKQSVLRDIVQRANSFAVLQRIVHSYLPGAAAEHCQLANYNQGRLVLVIDNAHWATRLRYQQNQLMDKLCQHNEFSDLQRIQFKIRPNTAFNDAINEQKPRLEISAQAGLAIFNCAEAIEDPHLRAALERLARNAAKE</sequence>
<evidence type="ECO:0000313" key="1">
    <source>
        <dbReference type="EMBL" id="MDM7857723.1"/>
    </source>
</evidence>
<accession>A0ABT7SNF3</accession>
<reference evidence="1 2" key="1">
    <citation type="submission" date="2023-06" db="EMBL/GenBank/DDBJ databases">
        <title>Thiopseudomonas sp. CY1220 draft genome sequence.</title>
        <authorList>
            <person name="Zhao G."/>
            <person name="An M."/>
        </authorList>
    </citation>
    <scope>NUCLEOTIDE SEQUENCE [LARGE SCALE GENOMIC DNA]</scope>
    <source>
        <strain evidence="1 2">CY1220</strain>
    </source>
</reference>
<dbReference type="EMBL" id="JAUCDY010000005">
    <property type="protein sequence ID" value="MDM7857723.1"/>
    <property type="molecule type" value="Genomic_DNA"/>
</dbReference>
<protein>
    <submittedName>
        <fullName evidence="1">DciA family protein</fullName>
    </submittedName>
</protein>
<dbReference type="RefSeq" id="WP_289410384.1">
    <property type="nucleotide sequence ID" value="NZ_JAUCDY010000005.1"/>
</dbReference>
<dbReference type="Pfam" id="PF05258">
    <property type="entry name" value="DciA"/>
    <property type="match status" value="1"/>
</dbReference>